<evidence type="ECO:0000313" key="2">
    <source>
        <dbReference type="EMBL" id="KAK0463163.1"/>
    </source>
</evidence>
<name>A0AA39NCV7_ARMTA</name>
<comment type="caution">
    <text evidence="2">The sequence shown here is derived from an EMBL/GenBank/DDBJ whole genome shotgun (WGS) entry which is preliminary data.</text>
</comment>
<protein>
    <submittedName>
        <fullName evidence="2">Uncharacterized protein</fullName>
    </submittedName>
</protein>
<dbReference type="EMBL" id="JAUEPS010000008">
    <property type="protein sequence ID" value="KAK0463163.1"/>
    <property type="molecule type" value="Genomic_DNA"/>
</dbReference>
<dbReference type="AlphaFoldDB" id="A0AA39NCV7"/>
<keyword evidence="3" id="KW-1185">Reference proteome</keyword>
<feature type="transmembrane region" description="Helical" evidence="1">
    <location>
        <begin position="44"/>
        <end position="69"/>
    </location>
</feature>
<proteinExistence type="predicted"/>
<gene>
    <name evidence="2" type="ORF">EV420DRAFT_1639271</name>
</gene>
<evidence type="ECO:0000313" key="3">
    <source>
        <dbReference type="Proteomes" id="UP001175211"/>
    </source>
</evidence>
<dbReference type="GeneID" id="85360499"/>
<keyword evidence="1" id="KW-1133">Transmembrane helix</keyword>
<organism evidence="2 3">
    <name type="scientific">Armillaria tabescens</name>
    <name type="common">Ringless honey mushroom</name>
    <name type="synonym">Agaricus tabescens</name>
    <dbReference type="NCBI Taxonomy" id="1929756"/>
    <lineage>
        <taxon>Eukaryota</taxon>
        <taxon>Fungi</taxon>
        <taxon>Dikarya</taxon>
        <taxon>Basidiomycota</taxon>
        <taxon>Agaricomycotina</taxon>
        <taxon>Agaricomycetes</taxon>
        <taxon>Agaricomycetidae</taxon>
        <taxon>Agaricales</taxon>
        <taxon>Marasmiineae</taxon>
        <taxon>Physalacriaceae</taxon>
        <taxon>Desarmillaria</taxon>
    </lineage>
</organism>
<dbReference type="RefSeq" id="XP_060334629.1">
    <property type="nucleotide sequence ID" value="XM_060476951.1"/>
</dbReference>
<feature type="transmembrane region" description="Helical" evidence="1">
    <location>
        <begin position="204"/>
        <end position="225"/>
    </location>
</feature>
<dbReference type="Proteomes" id="UP001175211">
    <property type="component" value="Unassembled WGS sequence"/>
</dbReference>
<keyword evidence="1" id="KW-0472">Membrane</keyword>
<evidence type="ECO:0000256" key="1">
    <source>
        <dbReference type="SAM" id="Phobius"/>
    </source>
</evidence>
<keyword evidence="1" id="KW-0812">Transmembrane</keyword>
<reference evidence="2" key="1">
    <citation type="submission" date="2023-06" db="EMBL/GenBank/DDBJ databases">
        <authorList>
            <consortium name="Lawrence Berkeley National Laboratory"/>
            <person name="Ahrendt S."/>
            <person name="Sahu N."/>
            <person name="Indic B."/>
            <person name="Wong-Bajracharya J."/>
            <person name="Merenyi Z."/>
            <person name="Ke H.-M."/>
            <person name="Monk M."/>
            <person name="Kocsube S."/>
            <person name="Drula E."/>
            <person name="Lipzen A."/>
            <person name="Balint B."/>
            <person name="Henrissat B."/>
            <person name="Andreopoulos B."/>
            <person name="Martin F.M."/>
            <person name="Harder C.B."/>
            <person name="Rigling D."/>
            <person name="Ford K.L."/>
            <person name="Foster G.D."/>
            <person name="Pangilinan J."/>
            <person name="Papanicolaou A."/>
            <person name="Barry K."/>
            <person name="LaButti K."/>
            <person name="Viragh M."/>
            <person name="Koriabine M."/>
            <person name="Yan M."/>
            <person name="Riley R."/>
            <person name="Champramary S."/>
            <person name="Plett K.L."/>
            <person name="Tsai I.J."/>
            <person name="Slot J."/>
            <person name="Sipos G."/>
            <person name="Plett J."/>
            <person name="Nagy L.G."/>
            <person name="Grigoriev I.V."/>
        </authorList>
    </citation>
    <scope>NUCLEOTIDE SEQUENCE</scope>
    <source>
        <strain evidence="2">CCBAS 213</strain>
    </source>
</reference>
<accession>A0AA39NCV7</accession>
<sequence length="227" mass="25113">MYLNHTDADADADANIKDKDYASSVAKDSLKSQHYQLDGEMEQVLGPILIIYIFVTGASIEDTLLIYYIKILIDCLTYAVTIVCHVIEVTQAITLSFRLSSIHYIQSTLLALFRSFSSGHVQHQVGSQITVFLSSTSQLTYLIVMGVLTHMNSLWLVLSPTLTSMDALASHSQKGSFVSSFIEEEDPILPDLQQHWHFICDKSVTCVCTGVFSAVVVVSITITIISQ</sequence>